<dbReference type="AlphaFoldDB" id="A0A9X6RN64"/>
<sequence>MGGNDFCVAILLIFAGNYANVQGQGAGPVGGSVADYYDQAFGNPFLGYWKNPGNKNPYGSHTAQTDANLYNGVYAGGGSNGRGSPYAYPFGSGMDRPAPAAASYLYNRMGPYAGNAYGGGSYGGGYGGIGGYPDPYMGMAPGYGAYGGGGYLGSMGGVGMYPHGDPGRTPADRGLQDLLPSSYAYKPWYP</sequence>
<proteinExistence type="predicted"/>
<reference evidence="3" key="1">
    <citation type="submission" date="2017-01" db="EMBL/GenBank/DDBJ databases">
        <title>Comparative genomics of anhydrobiosis in the tardigrade Hypsibius dujardini.</title>
        <authorList>
            <person name="Yoshida Y."/>
            <person name="Koutsovoulos G."/>
            <person name="Laetsch D."/>
            <person name="Stevens L."/>
            <person name="Kumar S."/>
            <person name="Horikawa D."/>
            <person name="Ishino K."/>
            <person name="Komine S."/>
            <person name="Tomita M."/>
            <person name="Blaxter M."/>
            <person name="Arakawa K."/>
        </authorList>
    </citation>
    <scope>NUCLEOTIDE SEQUENCE [LARGE SCALE GENOMIC DNA]</scope>
    <source>
        <strain evidence="3">Z151</strain>
    </source>
</reference>
<accession>A0A9X6RN64</accession>
<name>A0A9X6RN64_HYPEX</name>
<keyword evidence="1" id="KW-0732">Signal</keyword>
<evidence type="ECO:0000313" key="2">
    <source>
        <dbReference type="EMBL" id="OWA53692.1"/>
    </source>
</evidence>
<organism evidence="2 3">
    <name type="scientific">Hypsibius exemplaris</name>
    <name type="common">Freshwater tardigrade</name>
    <dbReference type="NCBI Taxonomy" id="2072580"/>
    <lineage>
        <taxon>Eukaryota</taxon>
        <taxon>Metazoa</taxon>
        <taxon>Ecdysozoa</taxon>
        <taxon>Tardigrada</taxon>
        <taxon>Eutardigrada</taxon>
        <taxon>Parachela</taxon>
        <taxon>Hypsibioidea</taxon>
        <taxon>Hypsibiidae</taxon>
        <taxon>Hypsibius</taxon>
    </lineage>
</organism>
<feature type="signal peptide" evidence="1">
    <location>
        <begin position="1"/>
        <end position="23"/>
    </location>
</feature>
<protein>
    <submittedName>
        <fullName evidence="2">Uncharacterized protein</fullName>
    </submittedName>
</protein>
<dbReference type="OrthoDB" id="10634905at2759"/>
<keyword evidence="3" id="KW-1185">Reference proteome</keyword>
<gene>
    <name evidence="2" type="ORF">BV898_18114</name>
</gene>
<comment type="caution">
    <text evidence="2">The sequence shown here is derived from an EMBL/GenBank/DDBJ whole genome shotgun (WGS) entry which is preliminary data.</text>
</comment>
<dbReference type="Proteomes" id="UP000192578">
    <property type="component" value="Unassembled WGS sequence"/>
</dbReference>
<evidence type="ECO:0000313" key="3">
    <source>
        <dbReference type="Proteomes" id="UP000192578"/>
    </source>
</evidence>
<feature type="chain" id="PRO_5040857943" evidence="1">
    <location>
        <begin position="24"/>
        <end position="190"/>
    </location>
</feature>
<dbReference type="EMBL" id="MTYJ01000339">
    <property type="protein sequence ID" value="OWA53692.1"/>
    <property type="molecule type" value="Genomic_DNA"/>
</dbReference>
<evidence type="ECO:0000256" key="1">
    <source>
        <dbReference type="SAM" id="SignalP"/>
    </source>
</evidence>